<feature type="domain" description="RING-type" evidence="5">
    <location>
        <begin position="28"/>
        <end position="85"/>
    </location>
</feature>
<comment type="caution">
    <text evidence="6">The sequence shown here is derived from an EMBL/GenBank/DDBJ whole genome shotgun (WGS) entry which is preliminary data.</text>
</comment>
<keyword evidence="1" id="KW-0479">Metal-binding</keyword>
<dbReference type="GO" id="GO:0008270">
    <property type="term" value="F:zinc ion binding"/>
    <property type="evidence" value="ECO:0007669"/>
    <property type="project" value="UniProtKB-KW"/>
</dbReference>
<dbReference type="SUPFAM" id="SSF57850">
    <property type="entry name" value="RING/U-box"/>
    <property type="match status" value="1"/>
</dbReference>
<evidence type="ECO:0000256" key="2">
    <source>
        <dbReference type="ARBA" id="ARBA00022771"/>
    </source>
</evidence>
<sequence>AAAAATKRPPKVVEKPDAAVDQEISASCPICIEPFKNSSSGKKVARVLSCGHLVCTNCVSEYRKQKRGSTFSVSNTVILPCVVCQVHVNWMDVPECKAVGLYHFIIHFQNIFPIESKNYS</sequence>
<feature type="non-terminal residue" evidence="6">
    <location>
        <position position="1"/>
    </location>
</feature>
<evidence type="ECO:0000259" key="5">
    <source>
        <dbReference type="PROSITE" id="PS50089"/>
    </source>
</evidence>
<keyword evidence="2 4" id="KW-0863">Zinc-finger</keyword>
<dbReference type="EMBL" id="BTSY01000002">
    <property type="protein sequence ID" value="GMT16371.1"/>
    <property type="molecule type" value="Genomic_DNA"/>
</dbReference>
<evidence type="ECO:0000256" key="1">
    <source>
        <dbReference type="ARBA" id="ARBA00022723"/>
    </source>
</evidence>
<dbReference type="InterPro" id="IPR027370">
    <property type="entry name" value="Znf-RING_euk"/>
</dbReference>
<keyword evidence="7" id="KW-1185">Reference proteome</keyword>
<dbReference type="PROSITE" id="PS00518">
    <property type="entry name" value="ZF_RING_1"/>
    <property type="match status" value="1"/>
</dbReference>
<keyword evidence="3" id="KW-0862">Zinc</keyword>
<dbReference type="InterPro" id="IPR017907">
    <property type="entry name" value="Znf_RING_CS"/>
</dbReference>
<dbReference type="Pfam" id="PF13445">
    <property type="entry name" value="zf-RING_UBOX"/>
    <property type="match status" value="1"/>
</dbReference>
<dbReference type="Proteomes" id="UP001432322">
    <property type="component" value="Unassembled WGS sequence"/>
</dbReference>
<name>A0AAV5VCC3_9BILA</name>
<reference evidence="6" key="1">
    <citation type="submission" date="2023-10" db="EMBL/GenBank/DDBJ databases">
        <title>Genome assembly of Pristionchus species.</title>
        <authorList>
            <person name="Yoshida K."/>
            <person name="Sommer R.J."/>
        </authorList>
    </citation>
    <scope>NUCLEOTIDE SEQUENCE</scope>
    <source>
        <strain evidence="6">RS5133</strain>
    </source>
</reference>
<dbReference type="AlphaFoldDB" id="A0AAV5VCC3"/>
<gene>
    <name evidence="6" type="ORF">PFISCL1PPCAC_7668</name>
</gene>
<evidence type="ECO:0000313" key="6">
    <source>
        <dbReference type="EMBL" id="GMT16371.1"/>
    </source>
</evidence>
<evidence type="ECO:0000313" key="7">
    <source>
        <dbReference type="Proteomes" id="UP001432322"/>
    </source>
</evidence>
<organism evidence="6 7">
    <name type="scientific">Pristionchus fissidentatus</name>
    <dbReference type="NCBI Taxonomy" id="1538716"/>
    <lineage>
        <taxon>Eukaryota</taxon>
        <taxon>Metazoa</taxon>
        <taxon>Ecdysozoa</taxon>
        <taxon>Nematoda</taxon>
        <taxon>Chromadorea</taxon>
        <taxon>Rhabditida</taxon>
        <taxon>Rhabditina</taxon>
        <taxon>Diplogasteromorpha</taxon>
        <taxon>Diplogasteroidea</taxon>
        <taxon>Neodiplogasteridae</taxon>
        <taxon>Pristionchus</taxon>
    </lineage>
</organism>
<evidence type="ECO:0000256" key="3">
    <source>
        <dbReference type="ARBA" id="ARBA00022833"/>
    </source>
</evidence>
<protein>
    <recommendedName>
        <fullName evidence="5">RING-type domain-containing protein</fullName>
    </recommendedName>
</protein>
<accession>A0AAV5VCC3</accession>
<proteinExistence type="predicted"/>
<dbReference type="SMART" id="SM00184">
    <property type="entry name" value="RING"/>
    <property type="match status" value="1"/>
</dbReference>
<dbReference type="InterPro" id="IPR001841">
    <property type="entry name" value="Znf_RING"/>
</dbReference>
<dbReference type="PROSITE" id="PS50089">
    <property type="entry name" value="ZF_RING_2"/>
    <property type="match status" value="1"/>
</dbReference>
<dbReference type="Gene3D" id="3.30.40.10">
    <property type="entry name" value="Zinc/RING finger domain, C3HC4 (zinc finger)"/>
    <property type="match status" value="1"/>
</dbReference>
<dbReference type="InterPro" id="IPR013083">
    <property type="entry name" value="Znf_RING/FYVE/PHD"/>
</dbReference>
<evidence type="ECO:0000256" key="4">
    <source>
        <dbReference type="PROSITE-ProRule" id="PRU00175"/>
    </source>
</evidence>